<dbReference type="EMBL" id="JAJISD010000005">
    <property type="protein sequence ID" value="MCC8430108.1"/>
    <property type="molecule type" value="Genomic_DNA"/>
</dbReference>
<reference evidence="2 3" key="1">
    <citation type="submission" date="2021-11" db="EMBL/GenBank/DDBJ databases">
        <authorList>
            <person name="Lee D.-H."/>
            <person name="Kim S.-B."/>
        </authorList>
    </citation>
    <scope>NUCLEOTIDE SEQUENCE [LARGE SCALE GENOMIC DNA]</scope>
    <source>
        <strain evidence="2 3">KCTC 52223</strain>
    </source>
</reference>
<comment type="caution">
    <text evidence="2">The sequence shown here is derived from an EMBL/GenBank/DDBJ whole genome shotgun (WGS) entry which is preliminary data.</text>
</comment>
<dbReference type="Pfam" id="PF00565">
    <property type="entry name" value="SNase"/>
    <property type="match status" value="1"/>
</dbReference>
<evidence type="ECO:0000313" key="2">
    <source>
        <dbReference type="EMBL" id="MCC8430108.1"/>
    </source>
</evidence>
<name>A0ABS8KVL3_9HYPH</name>
<dbReference type="SMART" id="SM00318">
    <property type="entry name" value="SNc"/>
    <property type="match status" value="1"/>
</dbReference>
<organism evidence="2 3">
    <name type="scientific">Reyranella aquatilis</name>
    <dbReference type="NCBI Taxonomy" id="2035356"/>
    <lineage>
        <taxon>Bacteria</taxon>
        <taxon>Pseudomonadati</taxon>
        <taxon>Pseudomonadota</taxon>
        <taxon>Alphaproteobacteria</taxon>
        <taxon>Hyphomicrobiales</taxon>
        <taxon>Reyranellaceae</taxon>
        <taxon>Reyranella</taxon>
    </lineage>
</organism>
<accession>A0ABS8KVL3</accession>
<evidence type="ECO:0000313" key="3">
    <source>
        <dbReference type="Proteomes" id="UP001198862"/>
    </source>
</evidence>
<dbReference type="SUPFAM" id="SSF50199">
    <property type="entry name" value="Staphylococcal nuclease"/>
    <property type="match status" value="1"/>
</dbReference>
<gene>
    <name evidence="2" type="ORF">LJ725_14120</name>
</gene>
<dbReference type="InterPro" id="IPR016071">
    <property type="entry name" value="Staphylococal_nuclease_OB-fold"/>
</dbReference>
<dbReference type="Gene3D" id="2.40.50.90">
    <property type="match status" value="1"/>
</dbReference>
<dbReference type="Proteomes" id="UP001198862">
    <property type="component" value="Unassembled WGS sequence"/>
</dbReference>
<keyword evidence="3" id="KW-1185">Reference proteome</keyword>
<dbReference type="PANTHER" id="PTHR12302">
    <property type="entry name" value="EBNA2 BINDING PROTEIN P100"/>
    <property type="match status" value="1"/>
</dbReference>
<evidence type="ECO:0000259" key="1">
    <source>
        <dbReference type="PROSITE" id="PS50830"/>
    </source>
</evidence>
<dbReference type="RefSeq" id="WP_230551293.1">
    <property type="nucleotide sequence ID" value="NZ_JAJISD010000005.1"/>
</dbReference>
<proteinExistence type="predicted"/>
<sequence length="156" mass="18034">MRWLLLLWLLDLTSISPTPINDDSWIGRAEIVDGDTIRINGSRLRLLDIDAFEMAQNCQDAEGRDYACGLEAMLALDGLIGKQDVRCYGRERDRYRRPLVKCWVGQTEINARMVQQGWALAEYATTYQVDEAVAQRAKVGAWAGTFERPRQWRRRR</sequence>
<protein>
    <submittedName>
        <fullName evidence="2">Thermonuclease family protein</fullName>
    </submittedName>
</protein>
<dbReference type="InterPro" id="IPR035437">
    <property type="entry name" value="SNase_OB-fold_sf"/>
</dbReference>
<dbReference type="PROSITE" id="PS50830">
    <property type="entry name" value="TNASE_3"/>
    <property type="match status" value="1"/>
</dbReference>
<feature type="domain" description="TNase-like" evidence="1">
    <location>
        <begin position="31"/>
        <end position="144"/>
    </location>
</feature>
<dbReference type="PANTHER" id="PTHR12302:SF26">
    <property type="entry name" value="BLR1266 PROTEIN"/>
    <property type="match status" value="1"/>
</dbReference>